<evidence type="ECO:0000256" key="3">
    <source>
        <dbReference type="ARBA" id="ARBA00022490"/>
    </source>
</evidence>
<dbReference type="EMBL" id="JAFCMP010000049">
    <property type="protein sequence ID" value="KAG5189487.1"/>
    <property type="molecule type" value="Genomic_DNA"/>
</dbReference>
<feature type="compositionally biased region" description="Basic and acidic residues" evidence="6">
    <location>
        <begin position="19"/>
        <end position="31"/>
    </location>
</feature>
<evidence type="ECO:0000313" key="9">
    <source>
        <dbReference type="Proteomes" id="UP000664859"/>
    </source>
</evidence>
<proteinExistence type="inferred from homology"/>
<keyword evidence="9" id="KW-1185">Reference proteome</keyword>
<dbReference type="InterPro" id="IPR039778">
    <property type="entry name" value="PDCD4"/>
</dbReference>
<evidence type="ECO:0000256" key="5">
    <source>
        <dbReference type="ARBA" id="ARBA00023242"/>
    </source>
</evidence>
<dbReference type="Gene3D" id="1.25.40.180">
    <property type="match status" value="2"/>
</dbReference>
<feature type="compositionally biased region" description="Basic residues" evidence="6">
    <location>
        <begin position="34"/>
        <end position="43"/>
    </location>
</feature>
<dbReference type="PROSITE" id="PS51366">
    <property type="entry name" value="MI"/>
    <property type="match status" value="2"/>
</dbReference>
<dbReference type="AlphaFoldDB" id="A0A835ZC70"/>
<feature type="domain" description="MI" evidence="7">
    <location>
        <begin position="276"/>
        <end position="398"/>
    </location>
</feature>
<dbReference type="Pfam" id="PF02847">
    <property type="entry name" value="MA3"/>
    <property type="match status" value="2"/>
</dbReference>
<evidence type="ECO:0000313" key="8">
    <source>
        <dbReference type="EMBL" id="KAG5189487.1"/>
    </source>
</evidence>
<comment type="caution">
    <text evidence="8">The sequence shown here is derived from an EMBL/GenBank/DDBJ whole genome shotgun (WGS) entry which is preliminary data.</text>
</comment>
<keyword evidence="4" id="KW-0677">Repeat</keyword>
<dbReference type="GO" id="GO:0005737">
    <property type="term" value="C:cytoplasm"/>
    <property type="evidence" value="ECO:0007669"/>
    <property type="project" value="UniProtKB-SubCell"/>
</dbReference>
<protein>
    <submittedName>
        <fullName evidence="8">Armadillo-type protein</fullName>
    </submittedName>
</protein>
<gene>
    <name evidence="8" type="ORF">JKP88DRAFT_353057</name>
</gene>
<evidence type="ECO:0000256" key="6">
    <source>
        <dbReference type="SAM" id="MobiDB-lite"/>
    </source>
</evidence>
<dbReference type="InterPro" id="IPR003891">
    <property type="entry name" value="Initiation_fac_eIF4g_MI"/>
</dbReference>
<feature type="domain" description="MI" evidence="7">
    <location>
        <begin position="117"/>
        <end position="238"/>
    </location>
</feature>
<dbReference type="SUPFAM" id="SSF48371">
    <property type="entry name" value="ARM repeat"/>
    <property type="match status" value="2"/>
</dbReference>
<feature type="compositionally biased region" description="Acidic residues" evidence="6">
    <location>
        <begin position="407"/>
        <end position="419"/>
    </location>
</feature>
<organism evidence="8 9">
    <name type="scientific">Tribonema minus</name>
    <dbReference type="NCBI Taxonomy" id="303371"/>
    <lineage>
        <taxon>Eukaryota</taxon>
        <taxon>Sar</taxon>
        <taxon>Stramenopiles</taxon>
        <taxon>Ochrophyta</taxon>
        <taxon>PX clade</taxon>
        <taxon>Xanthophyceae</taxon>
        <taxon>Tribonematales</taxon>
        <taxon>Tribonemataceae</taxon>
        <taxon>Tribonema</taxon>
    </lineage>
</organism>
<dbReference type="OrthoDB" id="414546at2759"/>
<keyword evidence="5" id="KW-0539">Nucleus</keyword>
<comment type="similarity">
    <text evidence="2">Belongs to the PDCD4 family.</text>
</comment>
<comment type="subcellular location">
    <subcellularLocation>
        <location evidence="1">Cytoplasm</location>
    </subcellularLocation>
</comment>
<evidence type="ECO:0000256" key="1">
    <source>
        <dbReference type="ARBA" id="ARBA00004496"/>
    </source>
</evidence>
<name>A0A835ZC70_9STRA</name>
<dbReference type="GO" id="GO:0045892">
    <property type="term" value="P:negative regulation of DNA-templated transcription"/>
    <property type="evidence" value="ECO:0007669"/>
    <property type="project" value="InterPro"/>
</dbReference>
<accession>A0A835ZC70</accession>
<evidence type="ECO:0000256" key="2">
    <source>
        <dbReference type="ARBA" id="ARBA00005497"/>
    </source>
</evidence>
<feature type="region of interest" description="Disordered" evidence="6">
    <location>
        <begin position="387"/>
        <end position="419"/>
    </location>
</feature>
<reference evidence="8" key="1">
    <citation type="submission" date="2021-02" db="EMBL/GenBank/DDBJ databases">
        <title>First Annotated Genome of the Yellow-green Alga Tribonema minus.</title>
        <authorList>
            <person name="Mahan K.M."/>
        </authorList>
    </citation>
    <scope>NUCLEOTIDE SEQUENCE</scope>
    <source>
        <strain evidence="8">UTEX B ZZ1240</strain>
    </source>
</reference>
<evidence type="ECO:0000259" key="7">
    <source>
        <dbReference type="PROSITE" id="PS51366"/>
    </source>
</evidence>
<evidence type="ECO:0000256" key="4">
    <source>
        <dbReference type="ARBA" id="ARBA00022737"/>
    </source>
</evidence>
<dbReference type="SMART" id="SM00544">
    <property type="entry name" value="MA3"/>
    <property type="match status" value="2"/>
</dbReference>
<feature type="region of interest" description="Disordered" evidence="6">
    <location>
        <begin position="1"/>
        <end position="77"/>
    </location>
</feature>
<dbReference type="PANTHER" id="PTHR12626">
    <property type="entry name" value="PROGRAMMED CELL DEATH 4"/>
    <property type="match status" value="1"/>
</dbReference>
<sequence length="419" mass="46201">MSDLLASGGSHNKPHRTHQAPDTRTGDEGSSKRNIQRKAHKQGSAHAGGGGHGQKGKWDPTDDGSLGVVKLMPGDPNYVSEEEEENYVLVSDSAIISPTNGQGGRASRQAPMLGLSEFKQRLSTIFEEYFLSEDVQEALRSIGELKSAAYHYEVVKRGINMSLDKRDHERELVSKLLSEAYPQVLDSQEIGKGFQRLFEMIDDIQLDAPAARPLVASFLARAVVDEILPPSFLRDPTIAGLGGDIVEGARRLLSRDHVLSRVERVWGPGDGRSVQELKVAIDQLLEEYLMSRQMDEAIQCVRDLNCAHFHHEIVKRAVKQAIDKGEQDCTAMSSLLAQLHSLEVISTAQVVMGFDRLYELVPDLLLDMPTAESLLDKFVKQAQQDGCLPQDYVKPPPAPPKPVRELDEVEAEPSGDVEA</sequence>
<keyword evidence="3" id="KW-0963">Cytoplasm</keyword>
<dbReference type="PANTHER" id="PTHR12626:SF0">
    <property type="entry name" value="PROGRAMMED CELL DEATH PROTEIN 4"/>
    <property type="match status" value="1"/>
</dbReference>
<dbReference type="Proteomes" id="UP000664859">
    <property type="component" value="Unassembled WGS sequence"/>
</dbReference>
<dbReference type="InterPro" id="IPR016024">
    <property type="entry name" value="ARM-type_fold"/>
</dbReference>